<feature type="non-terminal residue" evidence="1">
    <location>
        <position position="239"/>
    </location>
</feature>
<dbReference type="EMBL" id="UINC01013833">
    <property type="protein sequence ID" value="SVA59483.1"/>
    <property type="molecule type" value="Genomic_DNA"/>
</dbReference>
<evidence type="ECO:0008006" key="2">
    <source>
        <dbReference type="Google" id="ProtNLM"/>
    </source>
</evidence>
<sequence>MLIIDAHLDLSWNAIQGNRNLLDSVYTIRSRERDGDSLGRGQGTVALPEMIRGRIALSVVTVFGRSTGNPVPYTDYGSSTQSYGAAWGQLAYYRALEHDGYVRIITGRQDLEIHMNHWAAWELTEAGDPPPLGFVVSMEGADPIQTPDQLESWYDAGLRAIGLTHYGRGRYAGGTGVDNGLTDLAPELLNEMHRLGVLLDLTHSSDRSFWESLEPYHGPVLASHNNCRALVPHQRQFDD</sequence>
<dbReference type="AlphaFoldDB" id="A0A381X5I5"/>
<dbReference type="PANTHER" id="PTHR10443:SF12">
    <property type="entry name" value="DIPEPTIDASE"/>
    <property type="match status" value="1"/>
</dbReference>
<evidence type="ECO:0000313" key="1">
    <source>
        <dbReference type="EMBL" id="SVA59483.1"/>
    </source>
</evidence>
<dbReference type="PANTHER" id="PTHR10443">
    <property type="entry name" value="MICROSOMAL DIPEPTIDASE"/>
    <property type="match status" value="1"/>
</dbReference>
<protein>
    <recommendedName>
        <fullName evidence="2">Peptidase M19</fullName>
    </recommendedName>
</protein>
<gene>
    <name evidence="1" type="ORF">METZ01_LOCUS112337</name>
</gene>
<dbReference type="SUPFAM" id="SSF51556">
    <property type="entry name" value="Metallo-dependent hydrolases"/>
    <property type="match status" value="1"/>
</dbReference>
<dbReference type="PROSITE" id="PS51365">
    <property type="entry name" value="RENAL_DIPEPTIDASE_2"/>
    <property type="match status" value="1"/>
</dbReference>
<accession>A0A381X5I5</accession>
<dbReference type="GO" id="GO:0006508">
    <property type="term" value="P:proteolysis"/>
    <property type="evidence" value="ECO:0007669"/>
    <property type="project" value="InterPro"/>
</dbReference>
<proteinExistence type="predicted"/>
<dbReference type="InterPro" id="IPR032466">
    <property type="entry name" value="Metal_Hydrolase"/>
</dbReference>
<dbReference type="Gene3D" id="3.20.20.140">
    <property type="entry name" value="Metal-dependent hydrolases"/>
    <property type="match status" value="1"/>
</dbReference>
<dbReference type="InterPro" id="IPR008257">
    <property type="entry name" value="Pept_M19"/>
</dbReference>
<organism evidence="1">
    <name type="scientific">marine metagenome</name>
    <dbReference type="NCBI Taxonomy" id="408172"/>
    <lineage>
        <taxon>unclassified sequences</taxon>
        <taxon>metagenomes</taxon>
        <taxon>ecological metagenomes</taxon>
    </lineage>
</organism>
<name>A0A381X5I5_9ZZZZ</name>
<dbReference type="GO" id="GO:0070573">
    <property type="term" value="F:metallodipeptidase activity"/>
    <property type="evidence" value="ECO:0007669"/>
    <property type="project" value="InterPro"/>
</dbReference>
<dbReference type="Pfam" id="PF01244">
    <property type="entry name" value="Peptidase_M19"/>
    <property type="match status" value="1"/>
</dbReference>
<reference evidence="1" key="1">
    <citation type="submission" date="2018-05" db="EMBL/GenBank/DDBJ databases">
        <authorList>
            <person name="Lanie J.A."/>
            <person name="Ng W.-L."/>
            <person name="Kazmierczak K.M."/>
            <person name="Andrzejewski T.M."/>
            <person name="Davidsen T.M."/>
            <person name="Wayne K.J."/>
            <person name="Tettelin H."/>
            <person name="Glass J.I."/>
            <person name="Rusch D."/>
            <person name="Podicherti R."/>
            <person name="Tsui H.-C.T."/>
            <person name="Winkler M.E."/>
        </authorList>
    </citation>
    <scope>NUCLEOTIDE SEQUENCE</scope>
</reference>